<dbReference type="SUPFAM" id="SSF56176">
    <property type="entry name" value="FAD-binding/transporter-associated domain-like"/>
    <property type="match status" value="1"/>
</dbReference>
<dbReference type="VEuPathDB" id="CryptoDB:Vbra_10478"/>
<organism evidence="8 9">
    <name type="scientific">Vitrella brassicaformis (strain CCMP3155)</name>
    <dbReference type="NCBI Taxonomy" id="1169540"/>
    <lineage>
        <taxon>Eukaryota</taxon>
        <taxon>Sar</taxon>
        <taxon>Alveolata</taxon>
        <taxon>Colpodellida</taxon>
        <taxon>Vitrellaceae</taxon>
        <taxon>Vitrella</taxon>
    </lineage>
</organism>
<dbReference type="GO" id="GO:0071949">
    <property type="term" value="F:FAD binding"/>
    <property type="evidence" value="ECO:0007669"/>
    <property type="project" value="InterPro"/>
</dbReference>
<evidence type="ECO:0000313" key="8">
    <source>
        <dbReference type="EMBL" id="CEM36385.1"/>
    </source>
</evidence>
<dbReference type="Gene3D" id="3.30.465.10">
    <property type="match status" value="2"/>
</dbReference>
<keyword evidence="5" id="KW-0560">Oxidoreductase</keyword>
<accession>A0A0G4GYV4</accession>
<dbReference type="InterPro" id="IPR006094">
    <property type="entry name" value="Oxid_FAD_bind_N"/>
</dbReference>
<dbReference type="GO" id="GO:0016491">
    <property type="term" value="F:oxidoreductase activity"/>
    <property type="evidence" value="ECO:0007669"/>
    <property type="project" value="UniProtKB-KW"/>
</dbReference>
<dbReference type="EMBL" id="CDMY01000887">
    <property type="protein sequence ID" value="CEM36385.1"/>
    <property type="molecule type" value="Genomic_DNA"/>
</dbReference>
<keyword evidence="6" id="KW-0732">Signal</keyword>
<evidence type="ECO:0000256" key="1">
    <source>
        <dbReference type="ARBA" id="ARBA00001974"/>
    </source>
</evidence>
<dbReference type="STRING" id="1169540.A0A0G4GYV4"/>
<dbReference type="InterPro" id="IPR012951">
    <property type="entry name" value="BBE"/>
</dbReference>
<dbReference type="Proteomes" id="UP000041254">
    <property type="component" value="Unassembled WGS sequence"/>
</dbReference>
<dbReference type="InterPro" id="IPR016166">
    <property type="entry name" value="FAD-bd_PCMH"/>
</dbReference>
<evidence type="ECO:0000256" key="2">
    <source>
        <dbReference type="ARBA" id="ARBA00005466"/>
    </source>
</evidence>
<dbReference type="AlphaFoldDB" id="A0A0G4GYV4"/>
<dbReference type="OrthoDB" id="415825at2759"/>
<dbReference type="PROSITE" id="PS51387">
    <property type="entry name" value="FAD_PCMH"/>
    <property type="match status" value="1"/>
</dbReference>
<keyword evidence="9" id="KW-1185">Reference proteome</keyword>
<dbReference type="InterPro" id="IPR016169">
    <property type="entry name" value="FAD-bd_PCMH_sub2"/>
</dbReference>
<dbReference type="PANTHER" id="PTHR42973">
    <property type="entry name" value="BINDING OXIDOREDUCTASE, PUTATIVE (AFU_ORTHOLOGUE AFUA_1G17690)-RELATED"/>
    <property type="match status" value="1"/>
</dbReference>
<protein>
    <recommendedName>
        <fullName evidence="7">FAD-binding PCMH-type domain-containing protein</fullName>
    </recommendedName>
</protein>
<comment type="similarity">
    <text evidence="2">Belongs to the oxygen-dependent FAD-linked oxidoreductase family.</text>
</comment>
<dbReference type="Pfam" id="PF01565">
    <property type="entry name" value="FAD_binding_4"/>
    <property type="match status" value="1"/>
</dbReference>
<evidence type="ECO:0000256" key="5">
    <source>
        <dbReference type="ARBA" id="ARBA00023002"/>
    </source>
</evidence>
<keyword evidence="3" id="KW-0285">Flavoprotein</keyword>
<dbReference type="PANTHER" id="PTHR42973:SF39">
    <property type="entry name" value="FAD-BINDING PCMH-TYPE DOMAIN-CONTAINING PROTEIN"/>
    <property type="match status" value="1"/>
</dbReference>
<dbReference type="InterPro" id="IPR050416">
    <property type="entry name" value="FAD-linked_Oxidoreductase"/>
</dbReference>
<feature type="signal peptide" evidence="6">
    <location>
        <begin position="1"/>
        <end position="20"/>
    </location>
</feature>
<comment type="cofactor">
    <cofactor evidence="1">
        <name>FAD</name>
        <dbReference type="ChEBI" id="CHEBI:57692"/>
    </cofactor>
</comment>
<proteinExistence type="inferred from homology"/>
<evidence type="ECO:0000313" key="9">
    <source>
        <dbReference type="Proteomes" id="UP000041254"/>
    </source>
</evidence>
<evidence type="ECO:0000256" key="6">
    <source>
        <dbReference type="SAM" id="SignalP"/>
    </source>
</evidence>
<gene>
    <name evidence="8" type="ORF">Vbra_10478</name>
</gene>
<name>A0A0G4GYV4_VITBC</name>
<keyword evidence="4" id="KW-0274">FAD</keyword>
<evidence type="ECO:0000259" key="7">
    <source>
        <dbReference type="PROSITE" id="PS51387"/>
    </source>
</evidence>
<sequence>MLYSLAILLLTDLISPSSQAAGRTERQGRQLPLIECLRNASVAVVTPADSELYETERVVLNKAVSDSTGGYSSCGGLLVDVEGLRQFEVVKRDNETLDVTVGPGVRQGYVYYHLWFDHKAWFNGGSEHSVGMGGITPGGGRGHRGRKYGLLCDTLTRLEMVTYDGSILQVTNSSESDLFWASCGGGGGQFGIITQISFTAFYVPSPTVVHLNFRYDIDQFVPLFEWYQEYATFKAPRDFFTKLIWLPLFGGIALDGEFIGTEEQLRDELKRSGLFQAAGEPACQQVVVYDPIQSILDSALLPVDDPESLIEAPSPSRFEKLSALADLSPTATAFPHRNVTFLVQSGISSEDTAAGNTNKKPVLAWQRDVHRVFQTPFSSSGFAYVNYVDRDIEDYLTAYYRENVARLRRVKKRYDPTIGFAYEQSIPPADE</sequence>
<feature type="domain" description="FAD-binding PCMH-type" evidence="7">
    <location>
        <begin position="26"/>
        <end position="203"/>
    </location>
</feature>
<dbReference type="InterPro" id="IPR036318">
    <property type="entry name" value="FAD-bd_PCMH-like_sf"/>
</dbReference>
<evidence type="ECO:0000256" key="3">
    <source>
        <dbReference type="ARBA" id="ARBA00022630"/>
    </source>
</evidence>
<dbReference type="Pfam" id="PF08031">
    <property type="entry name" value="BBE"/>
    <property type="match status" value="1"/>
</dbReference>
<evidence type="ECO:0000256" key="4">
    <source>
        <dbReference type="ARBA" id="ARBA00022827"/>
    </source>
</evidence>
<reference evidence="8 9" key="1">
    <citation type="submission" date="2014-11" db="EMBL/GenBank/DDBJ databases">
        <authorList>
            <person name="Zhu J."/>
            <person name="Qi W."/>
            <person name="Song R."/>
        </authorList>
    </citation>
    <scope>NUCLEOTIDE SEQUENCE [LARGE SCALE GENOMIC DNA]</scope>
</reference>
<feature type="chain" id="PRO_5005190855" description="FAD-binding PCMH-type domain-containing protein" evidence="6">
    <location>
        <begin position="21"/>
        <end position="431"/>
    </location>
</feature>
<dbReference type="InParanoid" id="A0A0G4GYV4"/>
<dbReference type="OMA" id="QPDEIWS"/>